<dbReference type="EMBL" id="JACHFD010000032">
    <property type="protein sequence ID" value="MBB5353674.1"/>
    <property type="molecule type" value="Genomic_DNA"/>
</dbReference>
<keyword evidence="1" id="KW-0238">DNA-binding</keyword>
<keyword evidence="2" id="KW-1185">Reference proteome</keyword>
<dbReference type="AlphaFoldDB" id="A0A840VDT8"/>
<reference evidence="1 2" key="1">
    <citation type="submission" date="2020-08" db="EMBL/GenBank/DDBJ databases">
        <title>Genomic Encyclopedia of Type Strains, Phase IV (KMG-IV): sequencing the most valuable type-strain genomes for metagenomic binning, comparative biology and taxonomic classification.</title>
        <authorList>
            <person name="Goeker M."/>
        </authorList>
    </citation>
    <scope>NUCLEOTIDE SEQUENCE [LARGE SCALE GENOMIC DNA]</scope>
    <source>
        <strain evidence="1 2">YC6886</strain>
    </source>
</reference>
<name>A0A840VDT8_9BACT</name>
<organism evidence="1 2">
    <name type="scientific">Haloferula luteola</name>
    <dbReference type="NCBI Taxonomy" id="595692"/>
    <lineage>
        <taxon>Bacteria</taxon>
        <taxon>Pseudomonadati</taxon>
        <taxon>Verrucomicrobiota</taxon>
        <taxon>Verrucomicrobiia</taxon>
        <taxon>Verrucomicrobiales</taxon>
        <taxon>Verrucomicrobiaceae</taxon>
        <taxon>Haloferula</taxon>
    </lineage>
</organism>
<proteinExistence type="predicted"/>
<dbReference type="Proteomes" id="UP000557717">
    <property type="component" value="Unassembled WGS sequence"/>
</dbReference>
<dbReference type="SUPFAM" id="SSF52172">
    <property type="entry name" value="CheY-like"/>
    <property type="match status" value="1"/>
</dbReference>
<dbReference type="InterPro" id="IPR011006">
    <property type="entry name" value="CheY-like_superfamily"/>
</dbReference>
<gene>
    <name evidence="1" type="ORF">HNR46_003935</name>
</gene>
<protein>
    <submittedName>
        <fullName evidence="1">DNA-binding NtrC family response regulator</fullName>
    </submittedName>
</protein>
<dbReference type="RefSeq" id="WP_184021888.1">
    <property type="nucleotide sequence ID" value="NZ_JACHFD010000032.1"/>
</dbReference>
<sequence length="147" mass="16445">MSILLIEDDQNKVDRVCDFLKQSIAGLDVDLAGSFNSGIRSLLSKDYEALILDMTLPMVDISTKDPSGYKREHFGGRLVLREMKLRDVNTPTIVLTQFDQFGDGPEEMTLEQLDGELAESFPFYKGSIFYSASHDTWAAPLLGFLNS</sequence>
<comment type="caution">
    <text evidence="1">The sequence shown here is derived from an EMBL/GenBank/DDBJ whole genome shotgun (WGS) entry which is preliminary data.</text>
</comment>
<accession>A0A840VDT8</accession>
<evidence type="ECO:0000313" key="1">
    <source>
        <dbReference type="EMBL" id="MBB5353674.1"/>
    </source>
</evidence>
<dbReference type="Gene3D" id="3.40.50.2300">
    <property type="match status" value="1"/>
</dbReference>
<evidence type="ECO:0000313" key="2">
    <source>
        <dbReference type="Proteomes" id="UP000557717"/>
    </source>
</evidence>
<dbReference type="GO" id="GO:0003677">
    <property type="term" value="F:DNA binding"/>
    <property type="evidence" value="ECO:0007669"/>
    <property type="project" value="UniProtKB-KW"/>
</dbReference>